<dbReference type="AlphaFoldDB" id="A0A2T7B0S0"/>
<dbReference type="PANTHER" id="PTHR47253:SF4">
    <property type="entry name" value="ISOCHORISMATE SYNTHASE 2, CHLOROPLASTIC"/>
    <property type="match status" value="1"/>
</dbReference>
<evidence type="ECO:0000256" key="2">
    <source>
        <dbReference type="ARBA" id="ARBA00005297"/>
    </source>
</evidence>
<evidence type="ECO:0000256" key="1">
    <source>
        <dbReference type="ARBA" id="ARBA00000799"/>
    </source>
</evidence>
<feature type="active site" description="Proton acceptor" evidence="5">
    <location>
        <position position="189"/>
    </location>
</feature>
<keyword evidence="5" id="KW-0479">Metal-binding</keyword>
<dbReference type="NCBIfam" id="TIGR00543">
    <property type="entry name" value="isochor_syn"/>
    <property type="match status" value="1"/>
</dbReference>
<dbReference type="GO" id="GO:0000287">
    <property type="term" value="F:magnesium ion binding"/>
    <property type="evidence" value="ECO:0007669"/>
    <property type="project" value="UniProtKB-UniRule"/>
</dbReference>
<dbReference type="RefSeq" id="WP_075199432.1">
    <property type="nucleotide sequence ID" value="NZ_CP187984.1"/>
</dbReference>
<dbReference type="HAMAP" id="MF_01935">
    <property type="entry name" value="MenF"/>
    <property type="match status" value="1"/>
</dbReference>
<dbReference type="EMBL" id="MSAG01000033">
    <property type="protein sequence ID" value="PUX18687.1"/>
    <property type="molecule type" value="Genomic_DNA"/>
</dbReference>
<dbReference type="Gene3D" id="3.60.120.10">
    <property type="entry name" value="Anthranilate synthase"/>
    <property type="match status" value="1"/>
</dbReference>
<dbReference type="EC" id="5.4.4.2" evidence="5"/>
<comment type="function">
    <text evidence="5">Catalyzes the conversion of chorismate to isochorismate.</text>
</comment>
<dbReference type="UniPathway" id="UPA01057">
    <property type="reaction ID" value="UER00163"/>
</dbReference>
<dbReference type="NCBIfam" id="NF011588">
    <property type="entry name" value="PRK15012.1"/>
    <property type="match status" value="1"/>
</dbReference>
<accession>A0A2T7B0S0</accession>
<dbReference type="GO" id="GO:0008909">
    <property type="term" value="F:isochorismate synthase activity"/>
    <property type="evidence" value="ECO:0007669"/>
    <property type="project" value="UniProtKB-UniRule"/>
</dbReference>
<dbReference type="PANTHER" id="PTHR47253">
    <property type="match status" value="1"/>
</dbReference>
<sequence>MNTLAAAQALAEKALADAPDTPGLWRCAFEFSPESCDFLAWLGAQPGFPQFYWRSREGHEEAATLGAACTFSSLDEAQAFLRQHADTPGLRAWGLNAFDPQNGLFFVPRLELRREENRAWLIVTIYSACSQQKAAQALKPLIHNLQPARQTLLQRPPRRVSRCDVPQAQPWTELVGAATSAIDRGDIAKVVLARATDLRFIAPPDATALMAASREANHHCYHFYLAFSAREAFLGSTPERLWRRRGLALDTEALAGTVENLPDDDQAQARAAWLLADDKNQRENTLVVEDIRERLQAIAHSISARLPEVVRLRRVQHLKCAITARLYAPDDAACLRQLQPTAAVAGLPREAARRFIAEHEPFDREWYAGSAGYLSLEQSEFCVSLRSARLKDETIRVYAGAGLVAGSQAALEWQEIENKAAALLTLLAQ</sequence>
<keyword evidence="4 5" id="KW-0413">Isomerase</keyword>
<dbReference type="OrthoDB" id="9806579at2"/>
<protein>
    <recommendedName>
        <fullName evidence="5">Isochorismate synthase MenF</fullName>
        <ecNumber evidence="5">5.4.4.2</ecNumber>
    </recommendedName>
    <alternativeName>
        <fullName evidence="5">Isochorismate mutase</fullName>
    </alternativeName>
</protein>
<gene>
    <name evidence="5" type="primary">menF</name>
    <name evidence="7" type="ORF">BS411_18990</name>
</gene>
<feature type="domain" description="Chorismate-utilising enzyme C-terminal" evidence="6">
    <location>
        <begin position="169"/>
        <end position="419"/>
    </location>
</feature>
<evidence type="ECO:0000256" key="4">
    <source>
        <dbReference type="ARBA" id="ARBA00023235"/>
    </source>
</evidence>
<organism evidence="7">
    <name type="scientific">Cronobacter turicensis</name>
    <dbReference type="NCBI Taxonomy" id="413502"/>
    <lineage>
        <taxon>Bacteria</taxon>
        <taxon>Pseudomonadati</taxon>
        <taxon>Pseudomonadota</taxon>
        <taxon>Gammaproteobacteria</taxon>
        <taxon>Enterobacterales</taxon>
        <taxon>Enterobacteriaceae</taxon>
        <taxon>Cronobacter</taxon>
    </lineage>
</organism>
<dbReference type="InterPro" id="IPR005801">
    <property type="entry name" value="ADC_synthase"/>
</dbReference>
<comment type="catalytic activity">
    <reaction evidence="1 5">
        <text>chorismate = isochorismate</text>
        <dbReference type="Rhea" id="RHEA:18985"/>
        <dbReference type="ChEBI" id="CHEBI:29748"/>
        <dbReference type="ChEBI" id="CHEBI:29780"/>
        <dbReference type="EC" id="5.4.4.2"/>
    </reaction>
</comment>
<dbReference type="InterPro" id="IPR034681">
    <property type="entry name" value="MenF"/>
</dbReference>
<dbReference type="InterPro" id="IPR044250">
    <property type="entry name" value="MenF-like"/>
</dbReference>
<comment type="similarity">
    <text evidence="2 5">Belongs to the isochorismate synthase family.</text>
</comment>
<evidence type="ECO:0000256" key="3">
    <source>
        <dbReference type="ARBA" id="ARBA00022842"/>
    </source>
</evidence>
<reference evidence="7" key="1">
    <citation type="submission" date="2016-12" db="EMBL/GenBank/DDBJ databases">
        <title>Analysis of the Molecular Diversity Among Cronobacter Species Isolated from Filth Flies Using a Pan Genomic DNA Microarray.</title>
        <authorList>
            <person name="Pava-Ripoll M."/>
            <person name="Tall B."/>
            <person name="Farber J."/>
            <person name="Fanning S."/>
            <person name="Lehner A."/>
            <person name="Stephan R."/>
            <person name="Pagotto F."/>
            <person name="Iverson C."/>
            <person name="Ziobro G."/>
            <person name="Miller A."/>
            <person name="Pearson R."/>
            <person name="Yan Q."/>
            <person name="Kim M."/>
            <person name="Jeong S."/>
            <person name="Park J."/>
            <person name="Jun S."/>
            <person name="Choi H."/>
            <person name="Chung T."/>
            <person name="Yoo Y."/>
            <person name="Park E."/>
            <person name="Hwang S."/>
            <person name="Lee B."/>
            <person name="Sathyamoorthy V."/>
            <person name="Carter L."/>
            <person name="Mammel M."/>
            <person name="Jackson S."/>
            <person name="Kothary M."/>
            <person name="Patel I."/>
            <person name="Grim C."/>
            <person name="Gopinath G."/>
            <person name="Gangiredla J."/>
            <person name="Chase H."/>
        </authorList>
    </citation>
    <scope>NUCLEOTIDE SEQUENCE [LARGE SCALE GENOMIC DNA]</scope>
    <source>
        <strain evidence="7">MOD1-Sh41s</strain>
    </source>
</reference>
<comment type="pathway">
    <text evidence="5">Quinol/quinone metabolism; menaquinone biosynthesis.</text>
</comment>
<proteinExistence type="inferred from homology"/>
<evidence type="ECO:0000256" key="5">
    <source>
        <dbReference type="HAMAP-Rule" id="MF_01935"/>
    </source>
</evidence>
<comment type="pathway">
    <text evidence="5">Quinol/quinone metabolism; 1,4-dihydroxy-2-naphthoate biosynthesis; 1,4-dihydroxy-2-naphthoate from chorismate: step 1/7.</text>
</comment>
<dbReference type="SUPFAM" id="SSF56322">
    <property type="entry name" value="ADC synthase"/>
    <property type="match status" value="1"/>
</dbReference>
<comment type="cofactor">
    <cofactor evidence="5">
        <name>Mg(2+)</name>
        <dbReference type="ChEBI" id="CHEBI:18420"/>
    </cofactor>
</comment>
<feature type="active site" description="Proton donor" evidence="5">
    <location>
        <position position="239"/>
    </location>
</feature>
<dbReference type="InterPro" id="IPR015890">
    <property type="entry name" value="Chorismate_C"/>
</dbReference>
<feature type="binding site" evidence="5">
    <location>
        <position position="415"/>
    </location>
    <ligand>
        <name>Mg(2+)</name>
        <dbReference type="ChEBI" id="CHEBI:18420"/>
    </ligand>
</feature>
<dbReference type="InterPro" id="IPR004561">
    <property type="entry name" value="IsoChor_synthase"/>
</dbReference>
<keyword evidence="3 5" id="KW-0460">Magnesium</keyword>
<name>A0A2T7B0S0_9ENTR</name>
<evidence type="ECO:0000259" key="6">
    <source>
        <dbReference type="Pfam" id="PF00425"/>
    </source>
</evidence>
<dbReference type="GO" id="GO:0009234">
    <property type="term" value="P:menaquinone biosynthetic process"/>
    <property type="evidence" value="ECO:0007669"/>
    <property type="project" value="UniProtKB-UniRule"/>
</dbReference>
<keyword evidence="5" id="KW-0474">Menaquinone biosynthesis</keyword>
<dbReference type="Pfam" id="PF00425">
    <property type="entry name" value="Chorismate_bind"/>
    <property type="match status" value="1"/>
</dbReference>
<feature type="binding site" evidence="5">
    <location>
        <position position="283"/>
    </location>
    <ligand>
        <name>Mg(2+)</name>
        <dbReference type="ChEBI" id="CHEBI:18420"/>
    </ligand>
</feature>
<evidence type="ECO:0000313" key="7">
    <source>
        <dbReference type="EMBL" id="PUX18687.1"/>
    </source>
</evidence>
<comment type="caution">
    <text evidence="7">The sequence shown here is derived from an EMBL/GenBank/DDBJ whole genome shotgun (WGS) entry which is preliminary data.</text>
</comment>
<dbReference type="UniPathway" id="UPA00079"/>